<name>A0A3N8SF06_9BURK</name>
<evidence type="ECO:0000313" key="1">
    <source>
        <dbReference type="EMBL" id="RQT29203.1"/>
    </source>
</evidence>
<dbReference type="Proteomes" id="UP000269271">
    <property type="component" value="Unassembled WGS sequence"/>
</dbReference>
<proteinExistence type="predicted"/>
<dbReference type="AlphaFoldDB" id="A0A3N8SF06"/>
<gene>
    <name evidence="1" type="ORF">DF037_14690</name>
</gene>
<dbReference type="EMBL" id="QTQX01000008">
    <property type="protein sequence ID" value="RQT29203.1"/>
    <property type="molecule type" value="Genomic_DNA"/>
</dbReference>
<evidence type="ECO:0000313" key="2">
    <source>
        <dbReference type="Proteomes" id="UP000269271"/>
    </source>
</evidence>
<comment type="caution">
    <text evidence="1">The sequence shown here is derived from an EMBL/GenBank/DDBJ whole genome shotgun (WGS) entry which is preliminary data.</text>
</comment>
<protein>
    <submittedName>
        <fullName evidence="1">Uncharacterized protein</fullName>
    </submittedName>
</protein>
<reference evidence="1 2" key="1">
    <citation type="submission" date="2018-08" db="EMBL/GenBank/DDBJ databases">
        <title>Comparative analysis of Burkholderia isolates from Puerto Rico.</title>
        <authorList>
            <person name="Hall C."/>
            <person name="Sahl J."/>
            <person name="Wagner D."/>
        </authorList>
    </citation>
    <scope>NUCLEOTIDE SEQUENCE [LARGE SCALE GENOMIC DNA]</scope>
    <source>
        <strain evidence="1 2">Bp9001</strain>
    </source>
</reference>
<sequence>MSFEAVSLTLRFAPASKELTDRSRIGRCYAQITSVDNAPLLSDVQGFPRNAIHRDSGGSPIHLIN</sequence>
<accession>A0A3N8SF06</accession>
<organism evidence="1 2">
    <name type="scientific">Burkholderia contaminans</name>
    <dbReference type="NCBI Taxonomy" id="488447"/>
    <lineage>
        <taxon>Bacteria</taxon>
        <taxon>Pseudomonadati</taxon>
        <taxon>Pseudomonadota</taxon>
        <taxon>Betaproteobacteria</taxon>
        <taxon>Burkholderiales</taxon>
        <taxon>Burkholderiaceae</taxon>
        <taxon>Burkholderia</taxon>
        <taxon>Burkholderia cepacia complex</taxon>
    </lineage>
</organism>